<organism evidence="10 11">
    <name type="scientific">Natranaerobius thermophilus (strain ATCC BAA-1301 / DSM 18059 / JW/NM-WN-LF)</name>
    <dbReference type="NCBI Taxonomy" id="457570"/>
    <lineage>
        <taxon>Bacteria</taxon>
        <taxon>Bacillati</taxon>
        <taxon>Bacillota</taxon>
        <taxon>Clostridia</taxon>
        <taxon>Natranaerobiales</taxon>
        <taxon>Natranaerobiaceae</taxon>
        <taxon>Natranaerobius</taxon>
    </lineage>
</organism>
<proteinExistence type="inferred from homology"/>
<reference evidence="10 11" key="1">
    <citation type="submission" date="2008-04" db="EMBL/GenBank/DDBJ databases">
        <title>Complete sequence of chromosome of Natranaerobius thermophilus JW/NM-WN-LF.</title>
        <authorList>
            <consortium name="US DOE Joint Genome Institute"/>
            <person name="Copeland A."/>
            <person name="Lucas S."/>
            <person name="Lapidus A."/>
            <person name="Glavina del Rio T."/>
            <person name="Dalin E."/>
            <person name="Tice H."/>
            <person name="Bruce D."/>
            <person name="Goodwin L."/>
            <person name="Pitluck S."/>
            <person name="Chertkov O."/>
            <person name="Brettin T."/>
            <person name="Detter J.C."/>
            <person name="Han C."/>
            <person name="Kuske C.R."/>
            <person name="Schmutz J."/>
            <person name="Larimer F."/>
            <person name="Land M."/>
            <person name="Hauser L."/>
            <person name="Kyrpides N."/>
            <person name="Lykidis A."/>
            <person name="Mesbah N.M."/>
            <person name="Wiegel J."/>
        </authorList>
    </citation>
    <scope>NUCLEOTIDE SEQUENCE [LARGE SCALE GENOMIC DNA]</scope>
    <source>
        <strain evidence="11">ATCC BAA-1301 / DSM 18059 / JW/NM-WN-LF</strain>
    </source>
</reference>
<comment type="similarity">
    <text evidence="2">Belongs to the ABC transporter superfamily.</text>
</comment>
<keyword evidence="8" id="KW-0472">Membrane</keyword>
<keyword evidence="3" id="KW-0813">Transport</keyword>
<dbReference type="SMART" id="SM00382">
    <property type="entry name" value="AAA"/>
    <property type="match status" value="1"/>
</dbReference>
<dbReference type="InParanoid" id="B2A598"/>
<dbReference type="EMBL" id="CP001034">
    <property type="protein sequence ID" value="ACB83932.1"/>
    <property type="molecule type" value="Genomic_DNA"/>
</dbReference>
<protein>
    <submittedName>
        <fullName evidence="10">ABC transporter related</fullName>
    </submittedName>
</protein>
<dbReference type="GO" id="GO:0005524">
    <property type="term" value="F:ATP binding"/>
    <property type="evidence" value="ECO:0007669"/>
    <property type="project" value="UniProtKB-KW"/>
</dbReference>
<evidence type="ECO:0000256" key="1">
    <source>
        <dbReference type="ARBA" id="ARBA00004202"/>
    </source>
</evidence>
<evidence type="ECO:0000259" key="9">
    <source>
        <dbReference type="PROSITE" id="PS50893"/>
    </source>
</evidence>
<dbReference type="HOGENOM" id="CLU_000604_1_22_9"/>
<gene>
    <name evidence="10" type="ordered locus">Nther_0335</name>
</gene>
<dbReference type="PROSITE" id="PS00211">
    <property type="entry name" value="ABC_TRANSPORTER_1"/>
    <property type="match status" value="1"/>
</dbReference>
<dbReference type="eggNOG" id="COG1122">
    <property type="taxonomic scope" value="Bacteria"/>
</dbReference>
<name>B2A598_NATTJ</name>
<dbReference type="InterPro" id="IPR003593">
    <property type="entry name" value="AAA+_ATPase"/>
</dbReference>
<dbReference type="GO" id="GO:0043190">
    <property type="term" value="C:ATP-binding cassette (ABC) transporter complex"/>
    <property type="evidence" value="ECO:0007669"/>
    <property type="project" value="TreeGrafter"/>
</dbReference>
<evidence type="ECO:0000313" key="11">
    <source>
        <dbReference type="Proteomes" id="UP000001683"/>
    </source>
</evidence>
<keyword evidence="5" id="KW-0547">Nucleotide-binding</keyword>
<dbReference type="RefSeq" id="WP_012446820.1">
    <property type="nucleotide sequence ID" value="NC_010718.1"/>
</dbReference>
<dbReference type="InterPro" id="IPR015856">
    <property type="entry name" value="ABC_transpr_CbiO/EcfA_su"/>
</dbReference>
<evidence type="ECO:0000256" key="8">
    <source>
        <dbReference type="ARBA" id="ARBA00023136"/>
    </source>
</evidence>
<dbReference type="PROSITE" id="PS50893">
    <property type="entry name" value="ABC_TRANSPORTER_2"/>
    <property type="match status" value="1"/>
</dbReference>
<accession>B2A598</accession>
<dbReference type="Proteomes" id="UP000001683">
    <property type="component" value="Chromosome"/>
</dbReference>
<evidence type="ECO:0000256" key="5">
    <source>
        <dbReference type="ARBA" id="ARBA00022741"/>
    </source>
</evidence>
<dbReference type="KEGG" id="nth:Nther_0335"/>
<dbReference type="InterPro" id="IPR027417">
    <property type="entry name" value="P-loop_NTPase"/>
</dbReference>
<keyword evidence="7" id="KW-1278">Translocase</keyword>
<evidence type="ECO:0000313" key="10">
    <source>
        <dbReference type="EMBL" id="ACB83932.1"/>
    </source>
</evidence>
<dbReference type="SUPFAM" id="SSF52540">
    <property type="entry name" value="P-loop containing nucleoside triphosphate hydrolases"/>
    <property type="match status" value="1"/>
</dbReference>
<dbReference type="OrthoDB" id="501320at2"/>
<keyword evidence="11" id="KW-1185">Reference proteome</keyword>
<dbReference type="FunFam" id="3.40.50.300:FF:000224">
    <property type="entry name" value="Energy-coupling factor transporter ATP-binding protein EcfA"/>
    <property type="match status" value="1"/>
</dbReference>
<evidence type="ECO:0000256" key="4">
    <source>
        <dbReference type="ARBA" id="ARBA00022475"/>
    </source>
</evidence>
<evidence type="ECO:0000256" key="3">
    <source>
        <dbReference type="ARBA" id="ARBA00022448"/>
    </source>
</evidence>
<evidence type="ECO:0000256" key="2">
    <source>
        <dbReference type="ARBA" id="ARBA00005417"/>
    </source>
</evidence>
<dbReference type="AlphaFoldDB" id="B2A598"/>
<dbReference type="InterPro" id="IPR050095">
    <property type="entry name" value="ECF_ABC_transporter_ATP-bd"/>
</dbReference>
<dbReference type="GO" id="GO:0042626">
    <property type="term" value="F:ATPase-coupled transmembrane transporter activity"/>
    <property type="evidence" value="ECO:0007669"/>
    <property type="project" value="TreeGrafter"/>
</dbReference>
<dbReference type="PANTHER" id="PTHR43553:SF24">
    <property type="entry name" value="ENERGY-COUPLING FACTOR TRANSPORTER ATP-BINDING PROTEIN ECFA1"/>
    <property type="match status" value="1"/>
</dbReference>
<evidence type="ECO:0000256" key="6">
    <source>
        <dbReference type="ARBA" id="ARBA00022840"/>
    </source>
</evidence>
<dbReference type="Gene3D" id="3.40.50.300">
    <property type="entry name" value="P-loop containing nucleotide triphosphate hydrolases"/>
    <property type="match status" value="1"/>
</dbReference>
<feature type="domain" description="ABC transporter" evidence="9">
    <location>
        <begin position="5"/>
        <end position="228"/>
    </location>
</feature>
<dbReference type="InterPro" id="IPR003439">
    <property type="entry name" value="ABC_transporter-like_ATP-bd"/>
</dbReference>
<evidence type="ECO:0000256" key="7">
    <source>
        <dbReference type="ARBA" id="ARBA00022967"/>
    </source>
</evidence>
<dbReference type="InterPro" id="IPR017871">
    <property type="entry name" value="ABC_transporter-like_CS"/>
</dbReference>
<keyword evidence="4" id="KW-1003">Cell membrane</keyword>
<dbReference type="CDD" id="cd03225">
    <property type="entry name" value="ABC_cobalt_CbiO_domain1"/>
    <property type="match status" value="1"/>
</dbReference>
<comment type="subcellular location">
    <subcellularLocation>
        <location evidence="1">Cell membrane</location>
        <topology evidence="1">Peripheral membrane protein</topology>
    </subcellularLocation>
</comment>
<keyword evidence="6" id="KW-0067">ATP-binding</keyword>
<dbReference type="Pfam" id="PF00005">
    <property type="entry name" value="ABC_tran"/>
    <property type="match status" value="1"/>
</dbReference>
<sequence length="228" mass="25029">MSFPVEINNLGFRFPSNSSDLLQNINLKVKEGEVLAIVGLSGCGKSTLCYCISGIIPLIKQGVMEGEVLINGRSTQELSLSQIATNLGIVFQNPETQLFSPTVEDEIAFGPENLCFARDAIEKRVDESLKKVGMEQQRYKNPHHLSGGQKQLIALASVLSLNPKILIFDEAMSKLDPDGKKMIKDLIIDLKNEGRTIIMVEHDMANLNIADRVKLLDGGKLTDFTGSL</sequence>
<reference evidence="10 11" key="2">
    <citation type="journal article" date="2011" name="J. Bacteriol.">
        <title>Complete genome sequence of the anaerobic, halophilic alkalithermophile Natranaerobius thermophilus JW/NM-WN-LF.</title>
        <authorList>
            <person name="Zhao B."/>
            <person name="Mesbah N.M."/>
            <person name="Dalin E."/>
            <person name="Goodwin L."/>
            <person name="Nolan M."/>
            <person name="Pitluck S."/>
            <person name="Chertkov O."/>
            <person name="Brettin T.S."/>
            <person name="Han J."/>
            <person name="Larimer F.W."/>
            <person name="Land M.L."/>
            <person name="Hauser L."/>
            <person name="Kyrpides N."/>
            <person name="Wiegel J."/>
        </authorList>
    </citation>
    <scope>NUCLEOTIDE SEQUENCE [LARGE SCALE GENOMIC DNA]</scope>
    <source>
        <strain evidence="11">ATCC BAA-1301 / DSM 18059 / JW/NM-WN-LF</strain>
    </source>
</reference>
<dbReference type="PANTHER" id="PTHR43553">
    <property type="entry name" value="HEAVY METAL TRANSPORTER"/>
    <property type="match status" value="1"/>
</dbReference>
<dbReference type="STRING" id="457570.Nther_0335"/>
<dbReference type="GO" id="GO:0016887">
    <property type="term" value="F:ATP hydrolysis activity"/>
    <property type="evidence" value="ECO:0007669"/>
    <property type="project" value="InterPro"/>
</dbReference>